<comment type="subcellular location">
    <subcellularLocation>
        <location evidence="1">Nucleus</location>
    </subcellularLocation>
</comment>
<reference evidence="12" key="1">
    <citation type="submission" date="2022-01" db="EMBL/GenBank/DDBJ databases">
        <authorList>
            <person name="Braso-Vives M."/>
        </authorList>
    </citation>
    <scope>NUCLEOTIDE SEQUENCE</scope>
</reference>
<dbReference type="InterPro" id="IPR031053">
    <property type="entry name" value="ALC1"/>
</dbReference>
<dbReference type="GO" id="GO:0005634">
    <property type="term" value="C:nucleus"/>
    <property type="evidence" value="ECO:0007669"/>
    <property type="project" value="UniProtKB-SubCell"/>
</dbReference>
<dbReference type="AlphaFoldDB" id="A0A8J9YN66"/>
<dbReference type="Gene3D" id="3.40.50.300">
    <property type="entry name" value="P-loop containing nucleotide triphosphate hydrolases"/>
    <property type="match status" value="1"/>
</dbReference>
<dbReference type="GO" id="GO:0006338">
    <property type="term" value="P:chromatin remodeling"/>
    <property type="evidence" value="ECO:0007669"/>
    <property type="project" value="InterPro"/>
</dbReference>
<evidence type="ECO:0000313" key="13">
    <source>
        <dbReference type="Proteomes" id="UP000838412"/>
    </source>
</evidence>
<dbReference type="SUPFAM" id="SSF52949">
    <property type="entry name" value="Macro domain-like"/>
    <property type="match status" value="1"/>
</dbReference>
<feature type="domain" description="Helicase ATP-binding" evidence="10">
    <location>
        <begin position="48"/>
        <end position="213"/>
    </location>
</feature>
<dbReference type="PROSITE" id="PS51192">
    <property type="entry name" value="HELICASE_ATP_BIND_1"/>
    <property type="match status" value="1"/>
</dbReference>
<dbReference type="CDD" id="cd18793">
    <property type="entry name" value="SF2_C_SNF"/>
    <property type="match status" value="1"/>
</dbReference>
<keyword evidence="7" id="KW-0539">Nucleus</keyword>
<dbReference type="InterPro" id="IPR001650">
    <property type="entry name" value="Helicase_C-like"/>
</dbReference>
<protein>
    <submittedName>
        <fullName evidence="12">CHD1L protein</fullName>
    </submittedName>
</protein>
<keyword evidence="3" id="KW-0547">Nucleotide-binding</keyword>
<feature type="domain" description="Helicase C-terminal" evidence="11">
    <location>
        <begin position="345"/>
        <end position="500"/>
    </location>
</feature>
<dbReference type="InterPro" id="IPR043472">
    <property type="entry name" value="Macro_dom-like"/>
</dbReference>
<proteinExistence type="inferred from homology"/>
<evidence type="ECO:0000256" key="7">
    <source>
        <dbReference type="ARBA" id="ARBA00023242"/>
    </source>
</evidence>
<feature type="domain" description="BRCT" evidence="9">
    <location>
        <begin position="950"/>
        <end position="973"/>
    </location>
</feature>
<feature type="compositionally biased region" description="Acidic residues" evidence="8">
    <location>
        <begin position="557"/>
        <end position="570"/>
    </location>
</feature>
<dbReference type="SMART" id="SM00487">
    <property type="entry name" value="DEXDc"/>
    <property type="match status" value="1"/>
</dbReference>
<dbReference type="CDD" id="cd03331">
    <property type="entry name" value="Macro_Poa1p-like_SNF2"/>
    <property type="match status" value="1"/>
</dbReference>
<dbReference type="InterPro" id="IPR027417">
    <property type="entry name" value="P-loop_NTPase"/>
</dbReference>
<sequence length="974" mass="111308">MDRLQSKINRLNDEDTGFKPVSAAELESSGLRDITLRPYQLDGVNWLIERYHRNHGCILGDEMGLGKTCQTIAFLTHLHGSMDVSGPFLILCPLSVLRNWEEELKRFSPDLEVVVYVGDKEKRQEVRHYIRRHRDFHVLLSTYEICLKDESFLRKFEWQALVVDEAHRLKNQNSLLHQTLQEFPIHYHLLLTGTPVQNNMEELFSLLHFVAPSLFKQHYMEDFVDRYSAVDNDSSSVRQELHTMLQPFLLRRVKSEVIKDLPKKSEVILYHGLTSLQKKYYKAILMKDIDAFQTNYGPGPSKTRLMNILMQLRKCVNHPYLFDGVEPEPFELGEHLIEASGKLFLLDQLLSYLKKRGHKVLVFSQMTRVLDILQDYLGYRGYSYERLDGSVRGEERYLAIQKFNQQDDVFVFLLSTRAGGQGLNLVSADTVIFMDSDYNPQNDLQAAARAHRIGQTRPVKIIRLIGRSTVEEIILKRAEAKLKLTNNVIEGGQLSGLNSVADNGSQLADILKFGLDRLFESDESLESLGNADMETMLGASRHGNWVVEEVTPATQEEKEDDDEEEEEETADNMYVFEGKDYSKEPSADDLKAFETLVAVKAAVEEDSLSEDSRPRRKKPPLVNLAALPTRKRKQLTPEEQEERRKKREETAAKRAKLKEEEEVRRAQEKKERREAKWKSHGYTTCNIAMETDEEESDEEVSMVTDDDEDVDRRAINYIMGDVTHPQSTGDQDAIIVHCVDDSGSWGQGGLFSALSARSSQPEMQYELAGKMKDLALGDAHLIAVDDKESRSKGSDMVALIVAQNRDRNNRLSGIKLSALNQGLVRICTAAKRMKASVHLPRIGYNTPGFNWYGTERLIRKHLASRGISTYMYPSICTRLLLPSKEQEASCCKDHWSEFLHLSTYSYNYWYLPHHSGELTARLYAGCDAAEFIIPKQVLQQVVADCTEAAVVSTRWLDECLSRGRKVAEEPHKID</sequence>
<dbReference type="Pfam" id="PF00176">
    <property type="entry name" value="SNF2-rel_dom"/>
    <property type="match status" value="1"/>
</dbReference>
<dbReference type="Pfam" id="PF00271">
    <property type="entry name" value="Helicase_C"/>
    <property type="match status" value="1"/>
</dbReference>
<evidence type="ECO:0000313" key="12">
    <source>
        <dbReference type="EMBL" id="CAH1226693.1"/>
    </source>
</evidence>
<evidence type="ECO:0000256" key="8">
    <source>
        <dbReference type="SAM" id="MobiDB-lite"/>
    </source>
</evidence>
<feature type="region of interest" description="Disordered" evidence="8">
    <location>
        <begin position="550"/>
        <end position="576"/>
    </location>
</feature>
<feature type="compositionally biased region" description="Basic and acidic residues" evidence="8">
    <location>
        <begin position="641"/>
        <end position="677"/>
    </location>
</feature>
<keyword evidence="4" id="KW-0378">Hydrolase</keyword>
<dbReference type="GO" id="GO:0016787">
    <property type="term" value="F:hydrolase activity"/>
    <property type="evidence" value="ECO:0007669"/>
    <property type="project" value="UniProtKB-KW"/>
</dbReference>
<dbReference type="OrthoDB" id="448448at2759"/>
<dbReference type="Gene3D" id="3.40.220.10">
    <property type="entry name" value="Leucine Aminopeptidase, subunit E, domain 1"/>
    <property type="match status" value="1"/>
</dbReference>
<evidence type="ECO:0000256" key="6">
    <source>
        <dbReference type="ARBA" id="ARBA00023054"/>
    </source>
</evidence>
<gene>
    <name evidence="12" type="primary">CHD1L</name>
    <name evidence="12" type="ORF">BLAG_LOCUS336</name>
</gene>
<feature type="region of interest" description="Disordered" evidence="8">
    <location>
        <begin position="604"/>
        <end position="678"/>
    </location>
</feature>
<evidence type="ECO:0000259" key="9">
    <source>
        <dbReference type="PROSITE" id="PS50172"/>
    </source>
</evidence>
<comment type="similarity">
    <text evidence="2">Belongs to the SNF2/RAD54 helicase family.</text>
</comment>
<dbReference type="GO" id="GO:0006281">
    <property type="term" value="P:DNA repair"/>
    <property type="evidence" value="ECO:0007669"/>
    <property type="project" value="InterPro"/>
</dbReference>
<evidence type="ECO:0000259" key="10">
    <source>
        <dbReference type="PROSITE" id="PS51192"/>
    </source>
</evidence>
<dbReference type="SUPFAM" id="SSF52540">
    <property type="entry name" value="P-loop containing nucleoside triphosphate hydrolases"/>
    <property type="match status" value="2"/>
</dbReference>
<keyword evidence="6" id="KW-0175">Coiled coil</keyword>
<dbReference type="Gene3D" id="3.40.50.10810">
    <property type="entry name" value="Tandem AAA-ATPase domain"/>
    <property type="match status" value="1"/>
</dbReference>
<evidence type="ECO:0000256" key="2">
    <source>
        <dbReference type="ARBA" id="ARBA00007025"/>
    </source>
</evidence>
<dbReference type="InterPro" id="IPR001357">
    <property type="entry name" value="BRCT_dom"/>
</dbReference>
<dbReference type="InterPro" id="IPR038718">
    <property type="entry name" value="SNF2-like_sf"/>
</dbReference>
<organism evidence="12 13">
    <name type="scientific">Branchiostoma lanceolatum</name>
    <name type="common">Common lancelet</name>
    <name type="synonym">Amphioxus lanceolatum</name>
    <dbReference type="NCBI Taxonomy" id="7740"/>
    <lineage>
        <taxon>Eukaryota</taxon>
        <taxon>Metazoa</taxon>
        <taxon>Chordata</taxon>
        <taxon>Cephalochordata</taxon>
        <taxon>Leptocardii</taxon>
        <taxon>Amphioxiformes</taxon>
        <taxon>Branchiostomatidae</taxon>
        <taxon>Branchiostoma</taxon>
    </lineage>
</organism>
<evidence type="ECO:0000256" key="5">
    <source>
        <dbReference type="ARBA" id="ARBA00022840"/>
    </source>
</evidence>
<dbReference type="PANTHER" id="PTHR47157">
    <property type="entry name" value="CHROMODOMAIN-HELICASE-DNA-BINDING PROTEIN 1-LIKE"/>
    <property type="match status" value="1"/>
</dbReference>
<dbReference type="PROSITE" id="PS51194">
    <property type="entry name" value="HELICASE_CTER"/>
    <property type="match status" value="1"/>
</dbReference>
<evidence type="ECO:0000256" key="4">
    <source>
        <dbReference type="ARBA" id="ARBA00022801"/>
    </source>
</evidence>
<dbReference type="EMBL" id="OV696686">
    <property type="protein sequence ID" value="CAH1226693.1"/>
    <property type="molecule type" value="Genomic_DNA"/>
</dbReference>
<dbReference type="FunFam" id="3.40.50.10810:FF:000037">
    <property type="entry name" value="chromodomain-helicase-DNA-binding protein 1-like isoform X1"/>
    <property type="match status" value="1"/>
</dbReference>
<dbReference type="Proteomes" id="UP000838412">
    <property type="component" value="Chromosome 1"/>
</dbReference>
<dbReference type="PANTHER" id="PTHR47157:SF1">
    <property type="entry name" value="CHROMODOMAIN-HELICASE-DNA-BINDING PROTEIN 1-LIKE"/>
    <property type="match status" value="1"/>
</dbReference>
<dbReference type="PROSITE" id="PS50172">
    <property type="entry name" value="BRCT"/>
    <property type="match status" value="1"/>
</dbReference>
<dbReference type="FunFam" id="3.40.50.300:FF:000607">
    <property type="entry name" value="chromodomain-helicase-DNA-binding protein 1-like isoform X1"/>
    <property type="match status" value="1"/>
</dbReference>
<accession>A0A8J9YN66</accession>
<evidence type="ECO:0000259" key="11">
    <source>
        <dbReference type="PROSITE" id="PS51194"/>
    </source>
</evidence>
<evidence type="ECO:0000256" key="3">
    <source>
        <dbReference type="ARBA" id="ARBA00022741"/>
    </source>
</evidence>
<evidence type="ECO:0000256" key="1">
    <source>
        <dbReference type="ARBA" id="ARBA00004123"/>
    </source>
</evidence>
<keyword evidence="5" id="KW-0067">ATP-binding</keyword>
<dbReference type="InterPro" id="IPR049730">
    <property type="entry name" value="SNF2/RAD54-like_C"/>
</dbReference>
<keyword evidence="13" id="KW-1185">Reference proteome</keyword>
<name>A0A8J9YN66_BRALA</name>
<dbReference type="SMART" id="SM00490">
    <property type="entry name" value="HELICc"/>
    <property type="match status" value="1"/>
</dbReference>
<dbReference type="InterPro" id="IPR000330">
    <property type="entry name" value="SNF2_N"/>
</dbReference>
<dbReference type="InterPro" id="IPR014001">
    <property type="entry name" value="Helicase_ATP-bd"/>
</dbReference>
<dbReference type="GO" id="GO:0005524">
    <property type="term" value="F:ATP binding"/>
    <property type="evidence" value="ECO:0007669"/>
    <property type="project" value="UniProtKB-KW"/>
</dbReference>
<dbReference type="GO" id="GO:0003678">
    <property type="term" value="F:DNA helicase activity"/>
    <property type="evidence" value="ECO:0007669"/>
    <property type="project" value="InterPro"/>
</dbReference>